<gene>
    <name evidence="1" type="ORF">BV22DRAFT_1135975</name>
</gene>
<reference evidence="1" key="1">
    <citation type="journal article" date="2021" name="New Phytol.">
        <title>Evolutionary innovations through gain and loss of genes in the ectomycorrhizal Boletales.</title>
        <authorList>
            <person name="Wu G."/>
            <person name="Miyauchi S."/>
            <person name="Morin E."/>
            <person name="Kuo A."/>
            <person name="Drula E."/>
            <person name="Varga T."/>
            <person name="Kohler A."/>
            <person name="Feng B."/>
            <person name="Cao Y."/>
            <person name="Lipzen A."/>
            <person name="Daum C."/>
            <person name="Hundley H."/>
            <person name="Pangilinan J."/>
            <person name="Johnson J."/>
            <person name="Barry K."/>
            <person name="LaButti K."/>
            <person name="Ng V."/>
            <person name="Ahrendt S."/>
            <person name="Min B."/>
            <person name="Choi I.G."/>
            <person name="Park H."/>
            <person name="Plett J.M."/>
            <person name="Magnuson J."/>
            <person name="Spatafora J.W."/>
            <person name="Nagy L.G."/>
            <person name="Henrissat B."/>
            <person name="Grigoriev I.V."/>
            <person name="Yang Z.L."/>
            <person name="Xu J."/>
            <person name="Martin F.M."/>
        </authorList>
    </citation>
    <scope>NUCLEOTIDE SEQUENCE</scope>
    <source>
        <strain evidence="1">KUC20120723A-06</strain>
    </source>
</reference>
<keyword evidence="2" id="KW-1185">Reference proteome</keyword>
<evidence type="ECO:0000313" key="1">
    <source>
        <dbReference type="EMBL" id="KAH7916852.1"/>
    </source>
</evidence>
<dbReference type="EMBL" id="MU267542">
    <property type="protein sequence ID" value="KAH7916852.1"/>
    <property type="molecule type" value="Genomic_DNA"/>
</dbReference>
<dbReference type="Proteomes" id="UP000790709">
    <property type="component" value="Unassembled WGS sequence"/>
</dbReference>
<feature type="non-terminal residue" evidence="1">
    <location>
        <position position="136"/>
    </location>
</feature>
<proteinExistence type="predicted"/>
<accession>A0ACB8AU12</accession>
<name>A0ACB8AU12_9AGAM</name>
<evidence type="ECO:0000313" key="2">
    <source>
        <dbReference type="Proteomes" id="UP000790709"/>
    </source>
</evidence>
<comment type="caution">
    <text evidence="1">The sequence shown here is derived from an EMBL/GenBank/DDBJ whole genome shotgun (WGS) entry which is preliminary data.</text>
</comment>
<protein>
    <submittedName>
        <fullName evidence="1">Uncharacterized protein</fullName>
    </submittedName>
</protein>
<organism evidence="1 2">
    <name type="scientific">Leucogyrophana mollusca</name>
    <dbReference type="NCBI Taxonomy" id="85980"/>
    <lineage>
        <taxon>Eukaryota</taxon>
        <taxon>Fungi</taxon>
        <taxon>Dikarya</taxon>
        <taxon>Basidiomycota</taxon>
        <taxon>Agaricomycotina</taxon>
        <taxon>Agaricomycetes</taxon>
        <taxon>Agaricomycetidae</taxon>
        <taxon>Boletales</taxon>
        <taxon>Boletales incertae sedis</taxon>
        <taxon>Leucogyrophana</taxon>
    </lineage>
</organism>
<sequence length="136" mass="15331">MVSPHTTKLEGYNKLLSPVCYHIRDYQQPSNPNPSHTPVWVHPNEVSDDQSLEDLANRLLDEYDSSPDYSSDGSTSESIVSNDYNSAQDPYNEDSSQSIEDHFDPSEYDSEAIPDLFDSEDSSQSEDSSDEEDDDE</sequence>